<keyword evidence="3" id="KW-1185">Reference proteome</keyword>
<dbReference type="Gene3D" id="2.160.20.120">
    <property type="match status" value="2"/>
</dbReference>
<dbReference type="PANTHER" id="PTHR34094:SF1">
    <property type="entry name" value="PROTEIN FAM185A"/>
    <property type="match status" value="1"/>
</dbReference>
<accession>A0A1M5KQ95</accession>
<reference evidence="2 3" key="1">
    <citation type="submission" date="2016-11" db="EMBL/GenBank/DDBJ databases">
        <authorList>
            <person name="Jaros S."/>
            <person name="Januszkiewicz K."/>
            <person name="Wedrychowicz H."/>
        </authorList>
    </citation>
    <scope>NUCLEOTIDE SEQUENCE [LARGE SCALE GENOMIC DNA]</scope>
    <source>
        <strain evidence="2 3">IBRC-M 10683</strain>
    </source>
</reference>
<dbReference type="Proteomes" id="UP000183988">
    <property type="component" value="Unassembled WGS sequence"/>
</dbReference>
<dbReference type="EMBL" id="FQVW01000040">
    <property type="protein sequence ID" value="SHG54974.1"/>
    <property type="molecule type" value="Genomic_DNA"/>
</dbReference>
<proteinExistence type="predicted"/>
<dbReference type="InterPro" id="IPR025164">
    <property type="entry name" value="Toastrack_DUF4097"/>
</dbReference>
<sequence>MKEAKESLFSRVVKAAVNTVNDKPVVQKETVHVNKLNMLDIDTSSVNVKILIHEEQQIDVLLETYEDGPKLSVNDSKERVEISAKTERQISFSLFKNLPTCKMTVKLPRDIAAHWKVQTGSGKVTANGILADTVFFGANSGMVNISDVKANKLELKASSGRIIATNIKVDQLNYTVSSGVADFDSIYGDIQGSANSGAISMRNINSEILDVRASSGNINLEDLQSKKVTAKANSGTIYINRIAVEDADTTISSGNIKVFKLDGNLTGHANSGNINVELTGDSALDLRVGSGNIDVEVDVQTLNAAFDLRTNSGDIMADIPLEVENKLDRKTTGVVGEGNRPIKLQSRSGNIRIKDRR</sequence>
<dbReference type="Pfam" id="PF13349">
    <property type="entry name" value="DUF4097"/>
    <property type="match status" value="1"/>
</dbReference>
<evidence type="ECO:0000313" key="2">
    <source>
        <dbReference type="EMBL" id="SHG54974.1"/>
    </source>
</evidence>
<dbReference type="PANTHER" id="PTHR34094">
    <property type="match status" value="1"/>
</dbReference>
<evidence type="ECO:0000259" key="1">
    <source>
        <dbReference type="Pfam" id="PF13349"/>
    </source>
</evidence>
<name>A0A1M5KQ95_9BACI</name>
<feature type="domain" description="DUF4097" evidence="1">
    <location>
        <begin position="188"/>
        <end position="353"/>
    </location>
</feature>
<organism evidence="2 3">
    <name type="scientific">Ornithinibacillus halophilus</name>
    <dbReference type="NCBI Taxonomy" id="930117"/>
    <lineage>
        <taxon>Bacteria</taxon>
        <taxon>Bacillati</taxon>
        <taxon>Bacillota</taxon>
        <taxon>Bacilli</taxon>
        <taxon>Bacillales</taxon>
        <taxon>Bacillaceae</taxon>
        <taxon>Ornithinibacillus</taxon>
    </lineage>
</organism>
<protein>
    <submittedName>
        <fullName evidence="2">Putative adhesin</fullName>
    </submittedName>
</protein>
<evidence type="ECO:0000313" key="3">
    <source>
        <dbReference type="Proteomes" id="UP000183988"/>
    </source>
</evidence>
<dbReference type="OrthoDB" id="2962812at2"/>
<dbReference type="STRING" id="930117.SAMN05216225_104026"/>
<gene>
    <name evidence="2" type="ORF">SAMN05216225_104026</name>
</gene>
<dbReference type="AlphaFoldDB" id="A0A1M5KQ95"/>